<evidence type="ECO:0000313" key="13">
    <source>
        <dbReference type="Proteomes" id="UP000481350"/>
    </source>
</evidence>
<name>A0A2U2RRQ0_BIFLN</name>
<dbReference type="EMBL" id="WDZO01000001">
    <property type="protein sequence ID" value="KAB6914733.1"/>
    <property type="molecule type" value="Genomic_DNA"/>
</dbReference>
<gene>
    <name evidence="7" type="ORF">CE169_03090</name>
    <name evidence="6" type="ORF">CWE05_07635</name>
    <name evidence="5" type="ORF">GBB40_09325</name>
    <name evidence="4" type="ORF">GBB63_00170</name>
    <name evidence="3" type="ORF">GBB73_00170</name>
    <name evidence="1" type="ORF">GBJ98_00335</name>
    <name evidence="2" type="ORF">GBK06_00425</name>
</gene>
<evidence type="ECO:0000313" key="14">
    <source>
        <dbReference type="Proteomes" id="UP000491334"/>
    </source>
</evidence>
<evidence type="ECO:0000313" key="5">
    <source>
        <dbReference type="EMBL" id="KAB7393784.1"/>
    </source>
</evidence>
<dbReference type="Proteomes" id="UP000460881">
    <property type="component" value="Unassembled WGS sequence"/>
</dbReference>
<dbReference type="AlphaFoldDB" id="A0A2U2RRQ0"/>
<evidence type="ECO:0000313" key="11">
    <source>
        <dbReference type="Proteomes" id="UP000460881"/>
    </source>
</evidence>
<evidence type="ECO:0000313" key="3">
    <source>
        <dbReference type="EMBL" id="KAB7340646.1"/>
    </source>
</evidence>
<reference evidence="7 9" key="1">
    <citation type="journal article" date="2017" name="Anaerobe">
        <title>Quantification, isolation and characterization of Bifidobacterium from the vaginal microbiomes of reproductive aged women.</title>
        <authorList>
            <person name="Freitas A.C."/>
            <person name="Hill J.E."/>
        </authorList>
    </citation>
    <scope>NUCLEOTIDE SEQUENCE [LARGE SCALE GENOMIC DNA]</scope>
    <source>
        <strain evidence="7 9">N6D05</strain>
    </source>
</reference>
<reference evidence="6 8" key="2">
    <citation type="submission" date="2017-11" db="EMBL/GenBank/DDBJ databases">
        <title>Draft genome sequence of Bifidobacterium longum UMA026, isolated from Holstein dairy cow feces.</title>
        <authorList>
            <person name="Albert K."/>
            <person name="Sela D.A."/>
        </authorList>
    </citation>
    <scope>NUCLEOTIDE SEQUENCE [LARGE SCALE GENOMIC DNA]</scope>
    <source>
        <strain evidence="6 8">UMA026</strain>
    </source>
</reference>
<dbReference type="EMBL" id="WDRC01000001">
    <property type="protein sequence ID" value="KAB7361277.1"/>
    <property type="molecule type" value="Genomic_DNA"/>
</dbReference>
<dbReference type="Proteomes" id="UP000468842">
    <property type="component" value="Unassembled WGS sequence"/>
</dbReference>
<dbReference type="Proteomes" id="UP000245582">
    <property type="component" value="Unassembled WGS sequence"/>
</dbReference>
<evidence type="ECO:0000313" key="1">
    <source>
        <dbReference type="EMBL" id="KAB6914733.1"/>
    </source>
</evidence>
<proteinExistence type="predicted"/>
<evidence type="ECO:0000313" key="12">
    <source>
        <dbReference type="Proteomes" id="UP000468842"/>
    </source>
</evidence>
<dbReference type="Proteomes" id="UP000481350">
    <property type="component" value="Unassembled WGS sequence"/>
</dbReference>
<evidence type="ECO:0000313" key="6">
    <source>
        <dbReference type="EMBL" id="PWH08465.1"/>
    </source>
</evidence>
<reference evidence="10 11" key="3">
    <citation type="journal article" date="2019" name="Nat. Med.">
        <title>A library of human gut bacterial isolates paired with longitudinal multiomics data enables mechanistic microbiome research.</title>
        <authorList>
            <person name="Poyet M."/>
            <person name="Groussin M."/>
            <person name="Gibbons S.M."/>
            <person name="Avila-Pacheco J."/>
            <person name="Jiang X."/>
            <person name="Kearney S.M."/>
            <person name="Perrotta A.R."/>
            <person name="Berdy B."/>
            <person name="Zhao S."/>
            <person name="Lieberman T.D."/>
            <person name="Swanson P.K."/>
            <person name="Smith M."/>
            <person name="Roesemann S."/>
            <person name="Alexander J.E."/>
            <person name="Rich S.A."/>
            <person name="Livny J."/>
            <person name="Vlamakis H."/>
            <person name="Clish C."/>
            <person name="Bullock K."/>
            <person name="Deik A."/>
            <person name="Scott J."/>
            <person name="Pierce K.A."/>
            <person name="Xavier R.J."/>
            <person name="Alm E.J."/>
        </authorList>
    </citation>
    <scope>NUCLEOTIDE SEQUENCE [LARGE SCALE GENOMIC DNA]</scope>
    <source>
        <strain evidence="1 13">BIOML-A283</strain>
        <strain evidence="2 14">BIOML-A284</strain>
        <strain evidence="5 12">BIOML-A37</strain>
        <strain evidence="4 11">BIOML-A55</strain>
        <strain evidence="3 10">BIOML-A65</strain>
    </source>
</reference>
<protein>
    <submittedName>
        <fullName evidence="6">Uncharacterized protein</fullName>
    </submittedName>
</protein>
<dbReference type="EMBL" id="NJNR01000011">
    <property type="protein sequence ID" value="RDX09981.1"/>
    <property type="molecule type" value="Genomic_DNA"/>
</dbReference>
<evidence type="ECO:0000313" key="8">
    <source>
        <dbReference type="Proteomes" id="UP000245582"/>
    </source>
</evidence>
<accession>A0A2U2RRQ0</accession>
<dbReference type="Proteomes" id="UP000257074">
    <property type="component" value="Unassembled WGS sequence"/>
</dbReference>
<evidence type="ECO:0000313" key="7">
    <source>
        <dbReference type="EMBL" id="RDX09981.1"/>
    </source>
</evidence>
<dbReference type="EMBL" id="WDQK01000025">
    <property type="protein sequence ID" value="KAB7393784.1"/>
    <property type="molecule type" value="Genomic_DNA"/>
</dbReference>
<comment type="caution">
    <text evidence="6">The sequence shown here is derived from an EMBL/GenBank/DDBJ whole genome shotgun (WGS) entry which is preliminary data.</text>
</comment>
<organism evidence="6 8">
    <name type="scientific">Bifidobacterium longum</name>
    <dbReference type="NCBI Taxonomy" id="216816"/>
    <lineage>
        <taxon>Bacteria</taxon>
        <taxon>Bacillati</taxon>
        <taxon>Actinomycetota</taxon>
        <taxon>Actinomycetes</taxon>
        <taxon>Bifidobacteriales</taxon>
        <taxon>Bifidobacteriaceae</taxon>
        <taxon>Bifidobacterium</taxon>
    </lineage>
</organism>
<dbReference type="EMBL" id="WDZP01000001">
    <property type="protein sequence ID" value="KAB6920881.1"/>
    <property type="molecule type" value="Genomic_DNA"/>
</dbReference>
<dbReference type="EMBL" id="PHUM01000008">
    <property type="protein sequence ID" value="PWH08465.1"/>
    <property type="molecule type" value="Genomic_DNA"/>
</dbReference>
<evidence type="ECO:0000313" key="9">
    <source>
        <dbReference type="Proteomes" id="UP000257074"/>
    </source>
</evidence>
<dbReference type="EMBL" id="WDRM01000001">
    <property type="protein sequence ID" value="KAB7340646.1"/>
    <property type="molecule type" value="Genomic_DNA"/>
</dbReference>
<dbReference type="Proteomes" id="UP000491334">
    <property type="component" value="Unassembled WGS sequence"/>
</dbReference>
<evidence type="ECO:0000313" key="2">
    <source>
        <dbReference type="EMBL" id="KAB6920881.1"/>
    </source>
</evidence>
<evidence type="ECO:0000313" key="10">
    <source>
        <dbReference type="Proteomes" id="UP000430971"/>
    </source>
</evidence>
<sequence length="100" mass="11434">MVGFLPTGFRFSSGYFSVIFRLSLAAFRLLTTAFRLPKTNRLLRWISIRLAACEVSSGHLSLGCFLWYTRVPIPKMIHLCTNLSNHPTRLIFFAFSMLST</sequence>
<evidence type="ECO:0000313" key="4">
    <source>
        <dbReference type="EMBL" id="KAB7361277.1"/>
    </source>
</evidence>
<dbReference type="Proteomes" id="UP000430971">
    <property type="component" value="Unassembled WGS sequence"/>
</dbReference>